<dbReference type="Proteomes" id="UP000070427">
    <property type="component" value="Unassembled WGS sequence"/>
</dbReference>
<dbReference type="PATRIC" id="fig|520764.3.peg.1759"/>
<keyword evidence="2" id="KW-1185">Reference proteome</keyword>
<dbReference type="STRING" id="520764.AN618_16390"/>
<dbReference type="InParanoid" id="A0A140L774"/>
<evidence type="ECO:0000313" key="2">
    <source>
        <dbReference type="Proteomes" id="UP000070427"/>
    </source>
</evidence>
<evidence type="ECO:0008006" key="3">
    <source>
        <dbReference type="Google" id="ProtNLM"/>
    </source>
</evidence>
<dbReference type="AlphaFoldDB" id="A0A140L774"/>
<dbReference type="OrthoDB" id="9802710at2"/>
<dbReference type="PANTHER" id="PTHR38455">
    <property type="entry name" value="HYPOTHETICAL CYTOSOLIC PROTEIN"/>
    <property type="match status" value="1"/>
</dbReference>
<sequence>MKFHIGDVVEMKKKHPCGSFEWEIWRMGADFGIKCLGCGRKVMIPRSKFEKSVKKIVKCIQPEDLEKPADK</sequence>
<dbReference type="EMBL" id="LOED01000020">
    <property type="protein sequence ID" value="KXG76399.1"/>
    <property type="molecule type" value="Genomic_DNA"/>
</dbReference>
<dbReference type="PANTHER" id="PTHR38455:SF1">
    <property type="entry name" value="DUF951 DOMAIN-CONTAINING PROTEIN"/>
    <property type="match status" value="1"/>
</dbReference>
<protein>
    <recommendedName>
        <fullName evidence="3">DUF951 domain-containing protein</fullName>
    </recommendedName>
</protein>
<comment type="caution">
    <text evidence="1">The sequence shown here is derived from an EMBL/GenBank/DDBJ whole genome shotgun (WGS) entry which is preliminary data.</text>
</comment>
<evidence type="ECO:0000313" key="1">
    <source>
        <dbReference type="EMBL" id="KXG76399.1"/>
    </source>
</evidence>
<dbReference type="Pfam" id="PF06107">
    <property type="entry name" value="DUF951"/>
    <property type="match status" value="1"/>
</dbReference>
<dbReference type="PIRSF" id="PIRSF037263">
    <property type="entry name" value="DUF951_bac"/>
    <property type="match status" value="1"/>
</dbReference>
<reference evidence="1 2" key="1">
    <citation type="submission" date="2015-12" db="EMBL/GenBank/DDBJ databases">
        <title>Draft genome sequnece of Fervidicola ferrireducens strain Y170.</title>
        <authorList>
            <person name="Patel B.K."/>
        </authorList>
    </citation>
    <scope>NUCLEOTIDE SEQUENCE [LARGE SCALE GENOMIC DNA]</scope>
    <source>
        <strain evidence="1 2">Y170</strain>
    </source>
</reference>
<gene>
    <name evidence="1" type="ORF">AN618_16390</name>
</gene>
<organism evidence="1 2">
    <name type="scientific">Fervidicola ferrireducens</name>
    <dbReference type="NCBI Taxonomy" id="520764"/>
    <lineage>
        <taxon>Bacteria</taxon>
        <taxon>Bacillati</taxon>
        <taxon>Bacillota</taxon>
        <taxon>Clostridia</taxon>
        <taxon>Thermosediminibacterales</taxon>
        <taxon>Thermosediminibacteraceae</taxon>
        <taxon>Fervidicola</taxon>
    </lineage>
</organism>
<proteinExistence type="predicted"/>
<dbReference type="FunCoup" id="A0A140L774">
    <property type="interactions" value="11"/>
</dbReference>
<accession>A0A140L774</accession>
<dbReference type="InterPro" id="IPR009296">
    <property type="entry name" value="DUF951"/>
</dbReference>
<name>A0A140L774_9FIRM</name>